<dbReference type="PROSITE" id="PS50092">
    <property type="entry name" value="TSP1"/>
    <property type="match status" value="1"/>
</dbReference>
<dbReference type="Proteomes" id="UP000069272">
    <property type="component" value="Chromosome 2L"/>
</dbReference>
<keyword evidence="3" id="KW-1015">Disulfide bond</keyword>
<dbReference type="InterPro" id="IPR050439">
    <property type="entry name" value="ADAMTS_ADAMTS-like"/>
</dbReference>
<proteinExistence type="predicted"/>
<accession>A0A182F546</accession>
<dbReference type="EnsemblMetazoa" id="AALB001588-RA">
    <property type="protein sequence ID" value="AALB001588-PA"/>
    <property type="gene ID" value="AALB001588"/>
</dbReference>
<feature type="compositionally biased region" description="Polar residues" evidence="4">
    <location>
        <begin position="165"/>
        <end position="181"/>
    </location>
</feature>
<evidence type="ECO:0000256" key="2">
    <source>
        <dbReference type="ARBA" id="ARBA00022525"/>
    </source>
</evidence>
<dbReference type="GO" id="GO:0030198">
    <property type="term" value="P:extracellular matrix organization"/>
    <property type="evidence" value="ECO:0007669"/>
    <property type="project" value="InterPro"/>
</dbReference>
<dbReference type="Gene3D" id="2.20.100.10">
    <property type="entry name" value="Thrombospondin type-1 (TSP1) repeat"/>
    <property type="match status" value="1"/>
</dbReference>
<dbReference type="PANTHER" id="PTHR13723:SF316">
    <property type="entry name" value="LONELY HEART, ISOFORM A"/>
    <property type="match status" value="1"/>
</dbReference>
<dbReference type="PRINTS" id="PR01857">
    <property type="entry name" value="ADAMTSFAMILY"/>
</dbReference>
<keyword evidence="6" id="KW-1185">Reference proteome</keyword>
<dbReference type="InterPro" id="IPR036383">
    <property type="entry name" value="TSP1_rpt_sf"/>
</dbReference>
<dbReference type="VEuPathDB" id="VectorBase:AALB001588"/>
<comment type="subcellular location">
    <subcellularLocation>
        <location evidence="1">Secreted</location>
    </subcellularLocation>
</comment>
<reference evidence="5" key="2">
    <citation type="submission" date="2022-08" db="UniProtKB">
        <authorList>
            <consortium name="EnsemblMetazoa"/>
        </authorList>
    </citation>
    <scope>IDENTIFICATION</scope>
    <source>
        <strain evidence="5">STECLA/ALBI9_A</strain>
    </source>
</reference>
<dbReference type="GO" id="GO:0005576">
    <property type="term" value="C:extracellular region"/>
    <property type="evidence" value="ECO:0007669"/>
    <property type="project" value="UniProtKB-SubCell"/>
</dbReference>
<dbReference type="STRING" id="7167.A0A182F546"/>
<dbReference type="InterPro" id="IPR013273">
    <property type="entry name" value="ADAMTS/ADAMTS-like"/>
</dbReference>
<reference evidence="5 6" key="1">
    <citation type="journal article" date="2017" name="G3 (Bethesda)">
        <title>The Physical Genome Mapping of Anopheles albimanus Corrected Scaffold Misassemblies and Identified Interarm Rearrangements in Genus Anopheles.</title>
        <authorList>
            <person name="Artemov G.N."/>
            <person name="Peery A.N."/>
            <person name="Jiang X."/>
            <person name="Tu Z."/>
            <person name="Stegniy V.N."/>
            <person name="Sharakhova M.V."/>
            <person name="Sharakhov I.V."/>
        </authorList>
    </citation>
    <scope>NUCLEOTIDE SEQUENCE [LARGE SCALE GENOMIC DNA]</scope>
    <source>
        <strain evidence="5 6">ALBI9_A</strain>
    </source>
</reference>
<sequence length="381" mass="42386">MRKLIKFKNENEPLSENDVSFVPHFEIGGGNGVLGTDNGADVGYPSRPEKDLLTDDAERYRYEIVSEHEAAPTEASLREKSRARSQSASDPTNPLVYVIQPAVELATASENLDRQHTGFEVTKSIGATTQKTEITERIDATVKANHNANQKQNAENEPGAEADDSTSGYKFKTTTSSSRGYSETTSLESSSEHNHITNGQHGLDHPANVLDYRDPLSSSSVDVITVRHLFGPWSNWTPCSRSCGGGVKMQYRACLKREYINGKKSTKPAVESFECIGIIKRYHLCNEQDCPASHGDFRDQQCTSFNNQSFEGKRYIWEAFVKEDAECELNCKPIGMRYFATLNKTVIDGTSCIKPTDYFRRGNGRRGICVEGVCKGQFGRH</sequence>
<feature type="region of interest" description="Disordered" evidence="4">
    <location>
        <begin position="146"/>
        <end position="203"/>
    </location>
</feature>
<dbReference type="AlphaFoldDB" id="A0A182F546"/>
<evidence type="ECO:0000256" key="3">
    <source>
        <dbReference type="ARBA" id="ARBA00023157"/>
    </source>
</evidence>
<feature type="compositionally biased region" description="Low complexity" evidence="4">
    <location>
        <begin position="146"/>
        <end position="157"/>
    </location>
</feature>
<dbReference type="Pfam" id="PF00090">
    <property type="entry name" value="TSP_1"/>
    <property type="match status" value="1"/>
</dbReference>
<keyword evidence="2" id="KW-0964">Secreted</keyword>
<dbReference type="SMART" id="SM00209">
    <property type="entry name" value="TSP1"/>
    <property type="match status" value="1"/>
</dbReference>
<dbReference type="GO" id="GO:0031012">
    <property type="term" value="C:extracellular matrix"/>
    <property type="evidence" value="ECO:0007669"/>
    <property type="project" value="TreeGrafter"/>
</dbReference>
<evidence type="ECO:0000313" key="6">
    <source>
        <dbReference type="Proteomes" id="UP000069272"/>
    </source>
</evidence>
<evidence type="ECO:0000256" key="4">
    <source>
        <dbReference type="SAM" id="MobiDB-lite"/>
    </source>
</evidence>
<dbReference type="VEuPathDB" id="VectorBase:AALB20_030796"/>
<evidence type="ECO:0000313" key="5">
    <source>
        <dbReference type="EnsemblMetazoa" id="AALB001588-PA"/>
    </source>
</evidence>
<name>A0A182F546_ANOAL</name>
<organism evidence="5 6">
    <name type="scientific">Anopheles albimanus</name>
    <name type="common">New world malaria mosquito</name>
    <dbReference type="NCBI Taxonomy" id="7167"/>
    <lineage>
        <taxon>Eukaryota</taxon>
        <taxon>Metazoa</taxon>
        <taxon>Ecdysozoa</taxon>
        <taxon>Arthropoda</taxon>
        <taxon>Hexapoda</taxon>
        <taxon>Insecta</taxon>
        <taxon>Pterygota</taxon>
        <taxon>Neoptera</taxon>
        <taxon>Endopterygota</taxon>
        <taxon>Diptera</taxon>
        <taxon>Nematocera</taxon>
        <taxon>Culicoidea</taxon>
        <taxon>Culicidae</taxon>
        <taxon>Anophelinae</taxon>
        <taxon>Anopheles</taxon>
    </lineage>
</organism>
<protein>
    <recommendedName>
        <fullName evidence="7">ADAMTS cysteine-rich domain-containing protein</fullName>
    </recommendedName>
</protein>
<evidence type="ECO:0000256" key="1">
    <source>
        <dbReference type="ARBA" id="ARBA00004613"/>
    </source>
</evidence>
<dbReference type="PANTHER" id="PTHR13723">
    <property type="entry name" value="ADAMTS A DISINTEGRIN AND METALLOPROTEASE WITH THROMBOSPONDIN MOTIFS PROTEASE"/>
    <property type="match status" value="1"/>
</dbReference>
<evidence type="ECO:0008006" key="7">
    <source>
        <dbReference type="Google" id="ProtNLM"/>
    </source>
</evidence>
<feature type="region of interest" description="Disordered" evidence="4">
    <location>
        <begin position="64"/>
        <end position="92"/>
    </location>
</feature>
<dbReference type="SUPFAM" id="SSF82895">
    <property type="entry name" value="TSP-1 type 1 repeat"/>
    <property type="match status" value="1"/>
</dbReference>
<dbReference type="InterPro" id="IPR000884">
    <property type="entry name" value="TSP1_rpt"/>
</dbReference>
<feature type="compositionally biased region" description="Basic and acidic residues" evidence="4">
    <location>
        <begin position="64"/>
        <end position="82"/>
    </location>
</feature>